<keyword evidence="3" id="KW-1185">Reference proteome</keyword>
<sequence>MYHSRIVKILDMTYQKQENGNDSNPVRIIKMERLYNNGPDFFPTARQAPTDSEFTKFMKFAQRQANYYLGTQGLAVNLPEGAEVIENSLVEEGRGKKKKVTQVLLPLIMLLKLFKIKVMLAIVLASVLFIKKAVLLAAIILPSALQYLKQCASHSRHHHHAPYHFEHDDHDDGGYYGGYGKDYERAYNAASATTFWGPGLNTIRDVFNRAGNEVDAEDSKLEDMLDITKLDLFW</sequence>
<protein>
    <submittedName>
        <fullName evidence="2">Uncharacterized protein</fullName>
    </submittedName>
</protein>
<evidence type="ECO:0000313" key="2">
    <source>
        <dbReference type="EMBL" id="KAK4875546.1"/>
    </source>
</evidence>
<dbReference type="PANTHER" id="PTHR21879">
    <property type="entry name" value="FI03362P-RELATED-RELATED"/>
    <property type="match status" value="1"/>
</dbReference>
<dbReference type="InterPro" id="IPR012464">
    <property type="entry name" value="DUF1676"/>
</dbReference>
<dbReference type="EMBL" id="JARPUR010000005">
    <property type="protein sequence ID" value="KAK4875546.1"/>
    <property type="molecule type" value="Genomic_DNA"/>
</dbReference>
<evidence type="ECO:0000313" key="3">
    <source>
        <dbReference type="Proteomes" id="UP001353858"/>
    </source>
</evidence>
<dbReference type="Pfam" id="PF07898">
    <property type="entry name" value="DUF1676"/>
    <property type="match status" value="1"/>
</dbReference>
<proteinExistence type="predicted"/>
<keyword evidence="1" id="KW-1133">Transmembrane helix</keyword>
<comment type="caution">
    <text evidence="2">The sequence shown here is derived from an EMBL/GenBank/DDBJ whole genome shotgun (WGS) entry which is preliminary data.</text>
</comment>
<organism evidence="2 3">
    <name type="scientific">Aquatica leii</name>
    <dbReference type="NCBI Taxonomy" id="1421715"/>
    <lineage>
        <taxon>Eukaryota</taxon>
        <taxon>Metazoa</taxon>
        <taxon>Ecdysozoa</taxon>
        <taxon>Arthropoda</taxon>
        <taxon>Hexapoda</taxon>
        <taxon>Insecta</taxon>
        <taxon>Pterygota</taxon>
        <taxon>Neoptera</taxon>
        <taxon>Endopterygota</taxon>
        <taxon>Coleoptera</taxon>
        <taxon>Polyphaga</taxon>
        <taxon>Elateriformia</taxon>
        <taxon>Elateroidea</taxon>
        <taxon>Lampyridae</taxon>
        <taxon>Luciolinae</taxon>
        <taxon>Aquatica</taxon>
    </lineage>
</organism>
<keyword evidence="1" id="KW-0472">Membrane</keyword>
<accession>A0AAN7P571</accession>
<gene>
    <name evidence="2" type="ORF">RN001_011968</name>
</gene>
<feature type="transmembrane region" description="Helical" evidence="1">
    <location>
        <begin position="129"/>
        <end position="148"/>
    </location>
</feature>
<dbReference type="PANTHER" id="PTHR21879:SF22">
    <property type="entry name" value="FI03362P-RELATED"/>
    <property type="match status" value="1"/>
</dbReference>
<dbReference type="AlphaFoldDB" id="A0AAN7P571"/>
<dbReference type="Proteomes" id="UP001353858">
    <property type="component" value="Unassembled WGS sequence"/>
</dbReference>
<keyword evidence="1" id="KW-0812">Transmembrane</keyword>
<reference evidence="3" key="1">
    <citation type="submission" date="2023-01" db="EMBL/GenBank/DDBJ databases">
        <title>Key to firefly adult light organ development and bioluminescence: homeobox transcription factors regulate luciferase expression and transportation to peroxisome.</title>
        <authorList>
            <person name="Fu X."/>
        </authorList>
    </citation>
    <scope>NUCLEOTIDE SEQUENCE [LARGE SCALE GENOMIC DNA]</scope>
</reference>
<dbReference type="GO" id="GO:0016020">
    <property type="term" value="C:membrane"/>
    <property type="evidence" value="ECO:0007669"/>
    <property type="project" value="TreeGrafter"/>
</dbReference>
<name>A0AAN7P571_9COLE</name>
<evidence type="ECO:0000256" key="1">
    <source>
        <dbReference type="SAM" id="Phobius"/>
    </source>
</evidence>